<dbReference type="EMBL" id="JBHUKR010000030">
    <property type="protein sequence ID" value="MFD2422669.1"/>
    <property type="molecule type" value="Genomic_DNA"/>
</dbReference>
<comment type="caution">
    <text evidence="1">The sequence shown here is derived from an EMBL/GenBank/DDBJ whole genome shotgun (WGS) entry which is preliminary data.</text>
</comment>
<keyword evidence="2" id="KW-1185">Reference proteome</keyword>
<name>A0ABW5G8S1_9PSEU</name>
<accession>A0ABW5G8S1</accession>
<dbReference type="RefSeq" id="WP_378271881.1">
    <property type="nucleotide sequence ID" value="NZ_JBHUKR010000030.1"/>
</dbReference>
<gene>
    <name evidence="1" type="ORF">ACFSXZ_40740</name>
</gene>
<evidence type="ECO:0000313" key="2">
    <source>
        <dbReference type="Proteomes" id="UP001597417"/>
    </source>
</evidence>
<protein>
    <submittedName>
        <fullName evidence="1">Uncharacterized protein</fullName>
    </submittedName>
</protein>
<sequence length="127" mass="14096">MSTTGHVKAQRGDLAVIVSQVHDFIIGQPLRTRTEVDVCEVTNITRDGHVKAVIKATWGMRVEIKRWVHRHTIYIVPKNEIDVSAAMKASAENPWPSGHAGMPYRSLGDAREALRPFRRPASGESTA</sequence>
<organism evidence="1 2">
    <name type="scientific">Amycolatopsis pigmentata</name>
    <dbReference type="NCBI Taxonomy" id="450801"/>
    <lineage>
        <taxon>Bacteria</taxon>
        <taxon>Bacillati</taxon>
        <taxon>Actinomycetota</taxon>
        <taxon>Actinomycetes</taxon>
        <taxon>Pseudonocardiales</taxon>
        <taxon>Pseudonocardiaceae</taxon>
        <taxon>Amycolatopsis</taxon>
    </lineage>
</organism>
<proteinExistence type="predicted"/>
<evidence type="ECO:0000313" key="1">
    <source>
        <dbReference type="EMBL" id="MFD2422669.1"/>
    </source>
</evidence>
<reference evidence="2" key="1">
    <citation type="journal article" date="2019" name="Int. J. Syst. Evol. Microbiol.">
        <title>The Global Catalogue of Microorganisms (GCM) 10K type strain sequencing project: providing services to taxonomists for standard genome sequencing and annotation.</title>
        <authorList>
            <consortium name="The Broad Institute Genomics Platform"/>
            <consortium name="The Broad Institute Genome Sequencing Center for Infectious Disease"/>
            <person name="Wu L."/>
            <person name="Ma J."/>
        </authorList>
    </citation>
    <scope>NUCLEOTIDE SEQUENCE [LARGE SCALE GENOMIC DNA]</scope>
    <source>
        <strain evidence="2">CGMCC 4.7645</strain>
    </source>
</reference>
<dbReference type="Proteomes" id="UP001597417">
    <property type="component" value="Unassembled WGS sequence"/>
</dbReference>